<feature type="transmembrane region" description="Helical" evidence="8">
    <location>
        <begin position="223"/>
        <end position="242"/>
    </location>
</feature>
<dbReference type="PANTHER" id="PTHR23502">
    <property type="entry name" value="MAJOR FACILITATOR SUPERFAMILY"/>
    <property type="match status" value="1"/>
</dbReference>
<proteinExistence type="inferred from homology"/>
<dbReference type="InterPro" id="IPR011701">
    <property type="entry name" value="MFS"/>
</dbReference>
<keyword evidence="11" id="KW-1185">Reference proteome</keyword>
<accession>A0A9X7VXK2</accession>
<feature type="transmembrane region" description="Helical" evidence="8">
    <location>
        <begin position="171"/>
        <end position="193"/>
    </location>
</feature>
<evidence type="ECO:0000256" key="6">
    <source>
        <dbReference type="ARBA" id="ARBA00022989"/>
    </source>
</evidence>
<feature type="transmembrane region" description="Helical" evidence="8">
    <location>
        <begin position="85"/>
        <end position="104"/>
    </location>
</feature>
<keyword evidence="3 8" id="KW-0813">Transport</keyword>
<evidence type="ECO:0000259" key="9">
    <source>
        <dbReference type="PROSITE" id="PS50850"/>
    </source>
</evidence>
<dbReference type="RefSeq" id="WP_206655853.1">
    <property type="nucleotide sequence ID" value="NZ_CP071182.1"/>
</dbReference>
<dbReference type="NCBIfam" id="TIGR00710">
    <property type="entry name" value="efflux_Bcr_CflA"/>
    <property type="match status" value="1"/>
</dbReference>
<feature type="transmembrane region" description="Helical" evidence="8">
    <location>
        <begin position="54"/>
        <end position="73"/>
    </location>
</feature>
<feature type="transmembrane region" description="Helical" evidence="8">
    <location>
        <begin position="110"/>
        <end position="131"/>
    </location>
</feature>
<dbReference type="InterPro" id="IPR036259">
    <property type="entry name" value="MFS_trans_sf"/>
</dbReference>
<feature type="domain" description="Major facilitator superfamily (MFS) profile" evidence="9">
    <location>
        <begin position="16"/>
        <end position="402"/>
    </location>
</feature>
<keyword evidence="5 8" id="KW-0812">Transmembrane</keyword>
<organism evidence="10 11">
    <name type="scientific">Alicyclobacillus mengziensis</name>
    <dbReference type="NCBI Taxonomy" id="2931921"/>
    <lineage>
        <taxon>Bacteria</taxon>
        <taxon>Bacillati</taxon>
        <taxon>Bacillota</taxon>
        <taxon>Bacilli</taxon>
        <taxon>Bacillales</taxon>
        <taxon>Alicyclobacillaceae</taxon>
        <taxon>Alicyclobacillus</taxon>
    </lineage>
</organism>
<feature type="transmembrane region" description="Helical" evidence="8">
    <location>
        <begin position="254"/>
        <end position="277"/>
    </location>
</feature>
<protein>
    <recommendedName>
        <fullName evidence="8">Bcr/CflA family efflux transporter</fullName>
    </recommendedName>
</protein>
<dbReference type="CDD" id="cd17320">
    <property type="entry name" value="MFS_MdfA_MDR_like"/>
    <property type="match status" value="1"/>
</dbReference>
<evidence type="ECO:0000256" key="4">
    <source>
        <dbReference type="ARBA" id="ARBA00022475"/>
    </source>
</evidence>
<dbReference type="PRINTS" id="PR01035">
    <property type="entry name" value="TCRTETA"/>
</dbReference>
<dbReference type="Proteomes" id="UP000663505">
    <property type="component" value="Chromosome"/>
</dbReference>
<dbReference type="Pfam" id="PF07690">
    <property type="entry name" value="MFS_1"/>
    <property type="match status" value="1"/>
</dbReference>
<dbReference type="Gene3D" id="1.20.1720.10">
    <property type="entry name" value="Multidrug resistance protein D"/>
    <property type="match status" value="1"/>
</dbReference>
<sequence length="411" mass="42548">MTEPALSPLTGTPGRRYLTAAILGFLSAVAPLSIDMYLPALPALGRDLHAATSVAQLSLTACLIGLAIGQLLAGPISDARGRKGPLLVGTAVYTAASLLCAITNSISLLIILRLVQGLAGSAGLVISRAVVRDLFEGHAMTEFFALLMLVNGVAPIAAPILGGQILRFSSWHGVFVVLTVLGCLMFISVWFGLPESLPKSRRQQGGVRHTSTAIGILLRDQHFVGYSVTIGLIFAAMFAYISGSPFVLQGMFGLSPQMFSVVFATNGLGIIVAGQVTARLSRRFGETRVLIGGLALVGLASLVFLLMLAVKAPLTGVLPPLFFVVCTVGIVAPTATSLAMQEQGNRAGSAAAVIGVPQMLLGAFAAPLVGIMGSRADLPLGVVVVLCDLGAALCYVLLVRTPLHRSAAARS</sequence>
<dbReference type="AlphaFoldDB" id="A0A9X7VXK2"/>
<evidence type="ECO:0000256" key="3">
    <source>
        <dbReference type="ARBA" id="ARBA00022448"/>
    </source>
</evidence>
<evidence type="ECO:0000313" key="11">
    <source>
        <dbReference type="Proteomes" id="UP000663505"/>
    </source>
</evidence>
<feature type="transmembrane region" description="Helical" evidence="8">
    <location>
        <begin position="17"/>
        <end position="34"/>
    </location>
</feature>
<comment type="similarity">
    <text evidence="2 8">Belongs to the major facilitator superfamily. Bcr/CmlA family.</text>
</comment>
<dbReference type="InterPro" id="IPR001958">
    <property type="entry name" value="Tet-R_TetA/multi-R_MdtG-like"/>
</dbReference>
<dbReference type="PROSITE" id="PS50850">
    <property type="entry name" value="MFS"/>
    <property type="match status" value="1"/>
</dbReference>
<dbReference type="InterPro" id="IPR020846">
    <property type="entry name" value="MFS_dom"/>
</dbReference>
<feature type="transmembrane region" description="Helical" evidence="8">
    <location>
        <begin position="351"/>
        <end position="372"/>
    </location>
</feature>
<dbReference type="InterPro" id="IPR004812">
    <property type="entry name" value="Efflux_drug-R_Bcr/CmlA"/>
</dbReference>
<dbReference type="SUPFAM" id="SSF103473">
    <property type="entry name" value="MFS general substrate transporter"/>
    <property type="match status" value="1"/>
</dbReference>
<dbReference type="FunFam" id="1.20.1720.10:FF:000005">
    <property type="entry name" value="Bcr/CflA family efflux transporter"/>
    <property type="match status" value="1"/>
</dbReference>
<evidence type="ECO:0000313" key="10">
    <source>
        <dbReference type="EMBL" id="QSO46484.1"/>
    </source>
</evidence>
<comment type="subcellular location">
    <subcellularLocation>
        <location evidence="1 8">Cell membrane</location>
        <topology evidence="1 8">Multi-pass membrane protein</topology>
    </subcellularLocation>
</comment>
<dbReference type="KEGG" id="afx:JZ786_18740"/>
<feature type="transmembrane region" description="Helical" evidence="8">
    <location>
        <begin position="378"/>
        <end position="398"/>
    </location>
</feature>
<evidence type="ECO:0000256" key="1">
    <source>
        <dbReference type="ARBA" id="ARBA00004651"/>
    </source>
</evidence>
<reference evidence="10 11" key="1">
    <citation type="submission" date="2021-02" db="EMBL/GenBank/DDBJ databases">
        <title>Alicyclobacillus curvatus sp. nov. and Alicyclobacillus mengziensis sp. nov., two acidophilic bacteria isolated from acid mine drainage.</title>
        <authorList>
            <person name="Huang Y."/>
        </authorList>
    </citation>
    <scope>NUCLEOTIDE SEQUENCE [LARGE SCALE GENOMIC DNA]</scope>
    <source>
        <strain evidence="10 11">S30H14</strain>
    </source>
</reference>
<dbReference type="PANTHER" id="PTHR23502:SF132">
    <property type="entry name" value="POLYAMINE TRANSPORTER 2-RELATED"/>
    <property type="match status" value="1"/>
</dbReference>
<feature type="transmembrane region" description="Helical" evidence="8">
    <location>
        <begin position="321"/>
        <end position="339"/>
    </location>
</feature>
<keyword evidence="4 8" id="KW-1003">Cell membrane</keyword>
<name>A0A9X7VXK2_9BACL</name>
<dbReference type="GO" id="GO:0005886">
    <property type="term" value="C:plasma membrane"/>
    <property type="evidence" value="ECO:0007669"/>
    <property type="project" value="UniProtKB-SubCell"/>
</dbReference>
<evidence type="ECO:0000256" key="8">
    <source>
        <dbReference type="RuleBase" id="RU365088"/>
    </source>
</evidence>
<feature type="transmembrane region" description="Helical" evidence="8">
    <location>
        <begin position="289"/>
        <end position="309"/>
    </location>
</feature>
<evidence type="ECO:0000256" key="2">
    <source>
        <dbReference type="ARBA" id="ARBA00006236"/>
    </source>
</evidence>
<dbReference type="GO" id="GO:1990961">
    <property type="term" value="P:xenobiotic detoxification by transmembrane export across the plasma membrane"/>
    <property type="evidence" value="ECO:0007669"/>
    <property type="project" value="InterPro"/>
</dbReference>
<keyword evidence="7 8" id="KW-0472">Membrane</keyword>
<gene>
    <name evidence="10" type="ORF">JZ786_18740</name>
</gene>
<dbReference type="GO" id="GO:0042910">
    <property type="term" value="F:xenobiotic transmembrane transporter activity"/>
    <property type="evidence" value="ECO:0007669"/>
    <property type="project" value="InterPro"/>
</dbReference>
<feature type="transmembrane region" description="Helical" evidence="8">
    <location>
        <begin position="143"/>
        <end position="165"/>
    </location>
</feature>
<evidence type="ECO:0000256" key="5">
    <source>
        <dbReference type="ARBA" id="ARBA00022692"/>
    </source>
</evidence>
<keyword evidence="6 8" id="KW-1133">Transmembrane helix</keyword>
<evidence type="ECO:0000256" key="7">
    <source>
        <dbReference type="ARBA" id="ARBA00023136"/>
    </source>
</evidence>
<dbReference type="EMBL" id="CP071182">
    <property type="protein sequence ID" value="QSO46484.1"/>
    <property type="molecule type" value="Genomic_DNA"/>
</dbReference>